<evidence type="ECO:0000256" key="4">
    <source>
        <dbReference type="ARBA" id="ARBA00022857"/>
    </source>
</evidence>
<protein>
    <recommendedName>
        <fullName evidence="6">Flavin-containing monooxygenase</fullName>
        <ecNumber evidence="6">1.-.-.-</ecNumber>
    </recommendedName>
</protein>
<keyword evidence="4" id="KW-0521">NADP</keyword>
<comment type="similarity">
    <text evidence="1 6">Belongs to the FMO family.</text>
</comment>
<reference evidence="7 8" key="1">
    <citation type="submission" date="2022-12" db="EMBL/GenBank/DDBJ databases">
        <title>Chromosome-level genome of Tegillarca granosa.</title>
        <authorList>
            <person name="Kim J."/>
        </authorList>
    </citation>
    <scope>NUCLEOTIDE SEQUENCE [LARGE SCALE GENOMIC DNA]</scope>
    <source>
        <strain evidence="7">Teg-2019</strain>
        <tissue evidence="7">Adductor muscle</tissue>
    </source>
</reference>
<dbReference type="InterPro" id="IPR000960">
    <property type="entry name" value="Flavin_mOase"/>
</dbReference>
<dbReference type="Proteomes" id="UP001217089">
    <property type="component" value="Unassembled WGS sequence"/>
</dbReference>
<evidence type="ECO:0000256" key="1">
    <source>
        <dbReference type="ARBA" id="ARBA00009183"/>
    </source>
</evidence>
<dbReference type="SUPFAM" id="SSF51905">
    <property type="entry name" value="FAD/NAD(P)-binding domain"/>
    <property type="match status" value="1"/>
</dbReference>
<dbReference type="InterPro" id="IPR036188">
    <property type="entry name" value="FAD/NAD-bd_sf"/>
</dbReference>
<sequence>MTFRTCEKGNLNELVRLEYRSFNSKLLTTLTTEDKISSAGRLLVMTSLKRVAVIGAGVSGIVACKELLQQGFDVTCFEMHDEIGGLWYFTKELRKDEGATIYEGLITNSDREMMRYSDFNFSPTTPPFLPHQEYYQYIKSYADHFDVTKRVQLNSKILSINKAEKLLNKWKMGF</sequence>
<dbReference type="PRINTS" id="PR00370">
    <property type="entry name" value="FMOXYGENASE"/>
</dbReference>
<dbReference type="EC" id="1.-.-.-" evidence="6"/>
<comment type="cofactor">
    <cofactor evidence="6">
        <name>FAD</name>
        <dbReference type="ChEBI" id="CHEBI:57692"/>
    </cofactor>
</comment>
<dbReference type="InterPro" id="IPR050346">
    <property type="entry name" value="FMO-like"/>
</dbReference>
<accession>A0ABQ9E0B4</accession>
<keyword evidence="5 6" id="KW-0560">Oxidoreductase</keyword>
<gene>
    <name evidence="7" type="ORF">KUTeg_022973</name>
</gene>
<evidence type="ECO:0000256" key="5">
    <source>
        <dbReference type="ARBA" id="ARBA00023002"/>
    </source>
</evidence>
<evidence type="ECO:0000256" key="6">
    <source>
        <dbReference type="RuleBase" id="RU361177"/>
    </source>
</evidence>
<keyword evidence="6" id="KW-0503">Monooxygenase</keyword>
<proteinExistence type="inferred from homology"/>
<comment type="caution">
    <text evidence="7">The sequence shown here is derived from an EMBL/GenBank/DDBJ whole genome shotgun (WGS) entry which is preliminary data.</text>
</comment>
<evidence type="ECO:0000256" key="2">
    <source>
        <dbReference type="ARBA" id="ARBA00022630"/>
    </source>
</evidence>
<dbReference type="EMBL" id="JARBDR010000921">
    <property type="protein sequence ID" value="KAJ8298913.1"/>
    <property type="molecule type" value="Genomic_DNA"/>
</dbReference>
<dbReference type="PANTHER" id="PTHR23023">
    <property type="entry name" value="DIMETHYLANILINE MONOOXYGENASE"/>
    <property type="match status" value="1"/>
</dbReference>
<evidence type="ECO:0000313" key="7">
    <source>
        <dbReference type="EMBL" id="KAJ8298913.1"/>
    </source>
</evidence>
<dbReference type="Pfam" id="PF00743">
    <property type="entry name" value="FMO-like"/>
    <property type="match status" value="1"/>
</dbReference>
<keyword evidence="3 6" id="KW-0274">FAD</keyword>
<dbReference type="InterPro" id="IPR020946">
    <property type="entry name" value="Flavin_mOase-like"/>
</dbReference>
<dbReference type="Gene3D" id="3.50.50.60">
    <property type="entry name" value="FAD/NAD(P)-binding domain"/>
    <property type="match status" value="1"/>
</dbReference>
<evidence type="ECO:0000313" key="8">
    <source>
        <dbReference type="Proteomes" id="UP001217089"/>
    </source>
</evidence>
<name>A0ABQ9E0B4_TEGGR</name>
<keyword evidence="8" id="KW-1185">Reference proteome</keyword>
<organism evidence="7 8">
    <name type="scientific">Tegillarca granosa</name>
    <name type="common">Malaysian cockle</name>
    <name type="synonym">Anadara granosa</name>
    <dbReference type="NCBI Taxonomy" id="220873"/>
    <lineage>
        <taxon>Eukaryota</taxon>
        <taxon>Metazoa</taxon>
        <taxon>Spiralia</taxon>
        <taxon>Lophotrochozoa</taxon>
        <taxon>Mollusca</taxon>
        <taxon>Bivalvia</taxon>
        <taxon>Autobranchia</taxon>
        <taxon>Pteriomorphia</taxon>
        <taxon>Arcoida</taxon>
        <taxon>Arcoidea</taxon>
        <taxon>Arcidae</taxon>
        <taxon>Tegillarca</taxon>
    </lineage>
</organism>
<evidence type="ECO:0000256" key="3">
    <source>
        <dbReference type="ARBA" id="ARBA00022827"/>
    </source>
</evidence>
<keyword evidence="2 6" id="KW-0285">Flavoprotein</keyword>